<dbReference type="Proteomes" id="UP001291309">
    <property type="component" value="Unassembled WGS sequence"/>
</dbReference>
<dbReference type="InterPro" id="IPR014955">
    <property type="entry name" value="DUF1826"/>
</dbReference>
<name>A0ABU5GY01_9BACT</name>
<gene>
    <name evidence="1" type="ORF">SYV04_03450</name>
</gene>
<dbReference type="Pfam" id="PF08856">
    <property type="entry name" value="DUF1826"/>
    <property type="match status" value="1"/>
</dbReference>
<accession>A0ABU5GY01</accession>
<comment type="caution">
    <text evidence="1">The sequence shown here is derived from an EMBL/GenBank/DDBJ whole genome shotgun (WGS) entry which is preliminary data.</text>
</comment>
<dbReference type="RefSeq" id="WP_321544127.1">
    <property type="nucleotide sequence ID" value="NZ_JAXIVS010000001.1"/>
</dbReference>
<dbReference type="EMBL" id="JAXIVS010000001">
    <property type="protein sequence ID" value="MDY7225417.1"/>
    <property type="molecule type" value="Genomic_DNA"/>
</dbReference>
<evidence type="ECO:0000313" key="1">
    <source>
        <dbReference type="EMBL" id="MDY7225417.1"/>
    </source>
</evidence>
<evidence type="ECO:0000313" key="2">
    <source>
        <dbReference type="Proteomes" id="UP001291309"/>
    </source>
</evidence>
<keyword evidence="2" id="KW-1185">Reference proteome</keyword>
<organism evidence="1 2">
    <name type="scientific">Hyalangium rubrum</name>
    <dbReference type="NCBI Taxonomy" id="3103134"/>
    <lineage>
        <taxon>Bacteria</taxon>
        <taxon>Pseudomonadati</taxon>
        <taxon>Myxococcota</taxon>
        <taxon>Myxococcia</taxon>
        <taxon>Myxococcales</taxon>
        <taxon>Cystobacterineae</taxon>
        <taxon>Archangiaceae</taxon>
        <taxon>Hyalangium</taxon>
    </lineage>
</organism>
<protein>
    <submittedName>
        <fullName evidence="1">DUF1826 domain-containing protein</fullName>
    </submittedName>
</protein>
<proteinExistence type="predicted"/>
<sequence length="216" mass="24487">METVLHSSVREPAVWQGSHVLVRQPAELTEIYRQGVNLCVWRRSLSPALGPWLEEVCSRYTLHVVERVDVKRADLRSALAELPDTQEREAWSEELHLLLQVYADLFEARWLGVRLTTLDQEMCPRFHVDRVGVRLLCTYAGPATEWVENADVVRSGLGPKGEVLRLGGRVQRLERFDVALLKGEAWPKNAGNGAVHRSPRLPPGQRRIMLSIDAVD</sequence>
<reference evidence="1 2" key="1">
    <citation type="submission" date="2023-12" db="EMBL/GenBank/DDBJ databases">
        <title>the genome sequence of Hyalangium sp. s54d21.</title>
        <authorList>
            <person name="Zhang X."/>
        </authorList>
    </citation>
    <scope>NUCLEOTIDE SEQUENCE [LARGE SCALE GENOMIC DNA]</scope>
    <source>
        <strain evidence="2">s54d21</strain>
    </source>
</reference>